<dbReference type="PANTHER" id="PTHR10380">
    <property type="entry name" value="CUTICLE PROTEIN"/>
    <property type="match status" value="1"/>
</dbReference>
<dbReference type="InterPro" id="IPR050468">
    <property type="entry name" value="Cuticle_Struct_Prot"/>
</dbReference>
<sequence>MRQSTISVCILNEWWNLPNFKKMSSPIKFQLISVIALFCLSMAAAQQSTPTTITRNSPSRFDARGRFNPYYNDLYYKNRFYKNRDFDYNRQYYDNLFKKYNPGVAAPEARILQQENEINFDGTYNYSYETENGIQAEERGVPVKVGTEEQKEVVEGSYSYVTPDGLRVIVKYTADENGFHPTITYDGINAERFARVQQPADVTITRHN</sequence>
<keyword evidence="1 2" id="KW-0193">Cuticle</keyword>
<dbReference type="InterPro" id="IPR031311">
    <property type="entry name" value="CHIT_BIND_RR_consensus"/>
</dbReference>
<protein>
    <submittedName>
        <fullName evidence="3">Pupal cuticle protein 20</fullName>
    </submittedName>
</protein>
<evidence type="ECO:0000256" key="2">
    <source>
        <dbReference type="PROSITE-ProRule" id="PRU00497"/>
    </source>
</evidence>
<dbReference type="PROSITE" id="PS51155">
    <property type="entry name" value="CHIT_BIND_RR_2"/>
    <property type="match status" value="1"/>
</dbReference>
<dbReference type="EMBL" id="GBXI01009648">
    <property type="protein sequence ID" value="JAD04644.1"/>
    <property type="molecule type" value="Transcribed_RNA"/>
</dbReference>
<dbReference type="Pfam" id="PF00379">
    <property type="entry name" value="Chitin_bind_4"/>
    <property type="match status" value="1"/>
</dbReference>
<proteinExistence type="predicted"/>
<reference evidence="3" key="2">
    <citation type="journal article" date="2015" name="Gigascience">
        <title>Reconstructing a comprehensive transcriptome assembly of a white-pupal translocated strain of the pest fruit fly Bactrocera cucurbitae.</title>
        <authorList>
            <person name="Sim S.B."/>
            <person name="Calla B."/>
            <person name="Hall B."/>
            <person name="DeRego T."/>
            <person name="Geib S.M."/>
        </authorList>
    </citation>
    <scope>NUCLEOTIDE SEQUENCE</scope>
</reference>
<dbReference type="PROSITE" id="PS00233">
    <property type="entry name" value="CHIT_BIND_RR_1"/>
    <property type="match status" value="1"/>
</dbReference>
<name>A0A0A1X005_ZEUCU</name>
<dbReference type="PRINTS" id="PR00947">
    <property type="entry name" value="CUTICLE"/>
</dbReference>
<organism evidence="3">
    <name type="scientific">Zeugodacus cucurbitae</name>
    <name type="common">Melon fruit fly</name>
    <name type="synonym">Bactrocera cucurbitae</name>
    <dbReference type="NCBI Taxonomy" id="28588"/>
    <lineage>
        <taxon>Eukaryota</taxon>
        <taxon>Metazoa</taxon>
        <taxon>Ecdysozoa</taxon>
        <taxon>Arthropoda</taxon>
        <taxon>Hexapoda</taxon>
        <taxon>Insecta</taxon>
        <taxon>Pterygota</taxon>
        <taxon>Neoptera</taxon>
        <taxon>Endopterygota</taxon>
        <taxon>Diptera</taxon>
        <taxon>Brachycera</taxon>
        <taxon>Muscomorpha</taxon>
        <taxon>Tephritoidea</taxon>
        <taxon>Tephritidae</taxon>
        <taxon>Zeugodacus</taxon>
        <taxon>Zeugodacus</taxon>
    </lineage>
</organism>
<dbReference type="InterPro" id="IPR000618">
    <property type="entry name" value="Insect_cuticle"/>
</dbReference>
<accession>A0A0A1X005</accession>
<dbReference type="GO" id="GO:0008010">
    <property type="term" value="F:structural constituent of chitin-based larval cuticle"/>
    <property type="evidence" value="ECO:0007669"/>
    <property type="project" value="TreeGrafter"/>
</dbReference>
<reference evidence="3" key="1">
    <citation type="submission" date="2014-11" db="EMBL/GenBank/DDBJ databases">
        <authorList>
            <person name="Geib S."/>
        </authorList>
    </citation>
    <scope>NUCLEOTIDE SEQUENCE</scope>
</reference>
<dbReference type="AlphaFoldDB" id="A0A0A1X005"/>
<dbReference type="PANTHER" id="PTHR10380:SF218">
    <property type="entry name" value="ADULT CUTICLE PROTEIN 65AA-RELATED"/>
    <property type="match status" value="1"/>
</dbReference>
<evidence type="ECO:0000256" key="1">
    <source>
        <dbReference type="ARBA" id="ARBA00022460"/>
    </source>
</evidence>
<evidence type="ECO:0000313" key="3">
    <source>
        <dbReference type="EMBL" id="JAD04644.1"/>
    </source>
</evidence>
<gene>
    <name evidence="3" type="primary">PCP20</name>
    <name evidence="3" type="ORF">g.7098</name>
</gene>
<dbReference type="GO" id="GO:0062129">
    <property type="term" value="C:chitin-based extracellular matrix"/>
    <property type="evidence" value="ECO:0007669"/>
    <property type="project" value="TreeGrafter"/>
</dbReference>